<feature type="transmembrane region" description="Helical" evidence="8">
    <location>
        <begin position="33"/>
        <end position="59"/>
    </location>
</feature>
<evidence type="ECO:0000313" key="11">
    <source>
        <dbReference type="Proteomes" id="UP000216074"/>
    </source>
</evidence>
<reference evidence="10 11" key="1">
    <citation type="journal article" date="2017" name="BMC Genomics">
        <title>Comparative genomic and phylogenomic analyses of the Bifidobacteriaceae family.</title>
        <authorList>
            <person name="Lugli G.A."/>
            <person name="Milani C."/>
            <person name="Turroni F."/>
            <person name="Duranti S."/>
            <person name="Mancabelli L."/>
            <person name="Mangifesta M."/>
            <person name="Ferrario C."/>
            <person name="Modesto M."/>
            <person name="Mattarelli P."/>
            <person name="Jiri K."/>
            <person name="van Sinderen D."/>
            <person name="Ventura M."/>
        </authorList>
    </citation>
    <scope>NUCLEOTIDE SEQUENCE [LARGE SCALE GENOMIC DNA]</scope>
    <source>
        <strain evidence="10 11">DSM 100202</strain>
    </source>
</reference>
<feature type="transmembrane region" description="Helical" evidence="8">
    <location>
        <begin position="124"/>
        <end position="145"/>
    </location>
</feature>
<dbReference type="InterPro" id="IPR036259">
    <property type="entry name" value="MFS_trans_sf"/>
</dbReference>
<dbReference type="AlphaFoldDB" id="A0A261G0E8"/>
<sequence length="420" mass="43835">MSNASTRTASDGNATTTTAATQHNNAPNYDRTVIACFVGYITQAVINNFMPLLFVTFAATLGIDMARLSALITVNFVTQLIVDVLAGRFVDRIGYKPCIIAAHVAALAGLLTLGLVPTRVADPYPAIVAAIMLYALGGGLIEVMVSPIVEACPSEHKAKAMSLLHSFYCWGQLGTVAISTLFLFVFGTGSWPVLACLWGVVPIAGIVMFARSPMPRIVPEGTATMRFVDLARRPAFLLMFLMMLCAGAAEQGMSQWASAFAESGLGVTKVVGDLAGPAAFALMMGLSRTLYGMFGHRIDLTKFIAGSSLLCVAMYLTAALTPLPAAGLVACAITGFSVGIMWPGTFSIAADAMPGGGTLMFALLAVAGDLGCAGGPALVGFVASANGDRLQTGLLFGSVFAVVLLVCVFITRRFAHVARH</sequence>
<feature type="transmembrane region" description="Helical" evidence="8">
    <location>
        <begin position="191"/>
        <end position="210"/>
    </location>
</feature>
<organism evidence="10 11">
    <name type="scientific">Bifidobacterium hapali</name>
    <dbReference type="NCBI Taxonomy" id="1630172"/>
    <lineage>
        <taxon>Bacteria</taxon>
        <taxon>Bacillati</taxon>
        <taxon>Actinomycetota</taxon>
        <taxon>Actinomycetes</taxon>
        <taxon>Bifidobacteriales</taxon>
        <taxon>Bifidobacteriaceae</taxon>
        <taxon>Bifidobacterium</taxon>
    </lineage>
</organism>
<gene>
    <name evidence="10" type="ORF">BHAP_0814</name>
</gene>
<dbReference type="InterPro" id="IPR051788">
    <property type="entry name" value="MFS_Transporter"/>
</dbReference>
<feature type="transmembrane region" description="Helical" evidence="8">
    <location>
        <begin position="166"/>
        <end position="185"/>
    </location>
</feature>
<feature type="transmembrane region" description="Helical" evidence="8">
    <location>
        <begin position="326"/>
        <end position="349"/>
    </location>
</feature>
<evidence type="ECO:0000256" key="7">
    <source>
        <dbReference type="SAM" id="MobiDB-lite"/>
    </source>
</evidence>
<evidence type="ECO:0000256" key="4">
    <source>
        <dbReference type="ARBA" id="ARBA00022692"/>
    </source>
</evidence>
<keyword evidence="4 8" id="KW-0812">Transmembrane</keyword>
<evidence type="ECO:0000256" key="5">
    <source>
        <dbReference type="ARBA" id="ARBA00022989"/>
    </source>
</evidence>
<dbReference type="GO" id="GO:0022857">
    <property type="term" value="F:transmembrane transporter activity"/>
    <property type="evidence" value="ECO:0007669"/>
    <property type="project" value="InterPro"/>
</dbReference>
<dbReference type="Pfam" id="PF07690">
    <property type="entry name" value="MFS_1"/>
    <property type="match status" value="1"/>
</dbReference>
<feature type="transmembrane region" description="Helical" evidence="8">
    <location>
        <begin position="274"/>
        <end position="291"/>
    </location>
</feature>
<dbReference type="PROSITE" id="PS50850">
    <property type="entry name" value="MFS"/>
    <property type="match status" value="1"/>
</dbReference>
<protein>
    <submittedName>
        <fullName evidence="10">Fucose permease</fullName>
    </submittedName>
</protein>
<feature type="transmembrane region" description="Helical" evidence="8">
    <location>
        <begin position="390"/>
        <end position="411"/>
    </location>
</feature>
<feature type="transmembrane region" description="Helical" evidence="8">
    <location>
        <begin position="303"/>
        <end position="320"/>
    </location>
</feature>
<keyword evidence="3" id="KW-0813">Transport</keyword>
<feature type="transmembrane region" description="Helical" evidence="8">
    <location>
        <begin position="361"/>
        <end position="384"/>
    </location>
</feature>
<dbReference type="GO" id="GO:0005886">
    <property type="term" value="C:plasma membrane"/>
    <property type="evidence" value="ECO:0007669"/>
    <property type="project" value="UniProtKB-SubCell"/>
</dbReference>
<accession>A0A261G0E8</accession>
<evidence type="ECO:0000256" key="8">
    <source>
        <dbReference type="SAM" id="Phobius"/>
    </source>
</evidence>
<keyword evidence="6 8" id="KW-0472">Membrane</keyword>
<dbReference type="InterPro" id="IPR011701">
    <property type="entry name" value="MFS"/>
</dbReference>
<dbReference type="PANTHER" id="PTHR23514:SF3">
    <property type="entry name" value="BYPASS OF STOP CODON PROTEIN 6"/>
    <property type="match status" value="1"/>
</dbReference>
<dbReference type="EMBL" id="MWWY01000018">
    <property type="protein sequence ID" value="OZG64877.1"/>
    <property type="molecule type" value="Genomic_DNA"/>
</dbReference>
<dbReference type="InterPro" id="IPR020846">
    <property type="entry name" value="MFS_dom"/>
</dbReference>
<keyword evidence="11" id="KW-1185">Reference proteome</keyword>
<proteinExistence type="inferred from homology"/>
<dbReference type="Gene3D" id="1.20.1250.20">
    <property type="entry name" value="MFS general substrate transporter like domains"/>
    <property type="match status" value="1"/>
</dbReference>
<comment type="caution">
    <text evidence="10">The sequence shown here is derived from an EMBL/GenBank/DDBJ whole genome shotgun (WGS) entry which is preliminary data.</text>
</comment>
<keyword evidence="5 8" id="KW-1133">Transmembrane helix</keyword>
<feature type="transmembrane region" description="Helical" evidence="8">
    <location>
        <begin position="235"/>
        <end position="254"/>
    </location>
</feature>
<evidence type="ECO:0000313" key="10">
    <source>
        <dbReference type="EMBL" id="OZG64877.1"/>
    </source>
</evidence>
<feature type="transmembrane region" description="Helical" evidence="8">
    <location>
        <begin position="65"/>
        <end position="86"/>
    </location>
</feature>
<feature type="region of interest" description="Disordered" evidence="7">
    <location>
        <begin position="1"/>
        <end position="22"/>
    </location>
</feature>
<comment type="subcellular location">
    <subcellularLocation>
        <location evidence="1">Cell membrane</location>
        <topology evidence="1">Multi-pass membrane protein</topology>
    </subcellularLocation>
</comment>
<feature type="domain" description="Major facilitator superfamily (MFS) profile" evidence="9">
    <location>
        <begin position="32"/>
        <end position="415"/>
    </location>
</feature>
<dbReference type="PANTHER" id="PTHR23514">
    <property type="entry name" value="BYPASS OF STOP CODON PROTEIN 6"/>
    <property type="match status" value="1"/>
</dbReference>
<name>A0A261G0E8_9BIFI</name>
<evidence type="ECO:0000256" key="1">
    <source>
        <dbReference type="ARBA" id="ARBA00004651"/>
    </source>
</evidence>
<dbReference type="OrthoDB" id="9769325at2"/>
<dbReference type="SUPFAM" id="SSF103473">
    <property type="entry name" value="MFS general substrate transporter"/>
    <property type="match status" value="1"/>
</dbReference>
<evidence type="ECO:0000256" key="6">
    <source>
        <dbReference type="ARBA" id="ARBA00023136"/>
    </source>
</evidence>
<dbReference type="RefSeq" id="WP_094729468.1">
    <property type="nucleotide sequence ID" value="NZ_MWWY01000018.1"/>
</dbReference>
<evidence type="ECO:0000256" key="2">
    <source>
        <dbReference type="ARBA" id="ARBA00008335"/>
    </source>
</evidence>
<dbReference type="Proteomes" id="UP000216074">
    <property type="component" value="Unassembled WGS sequence"/>
</dbReference>
<evidence type="ECO:0000256" key="3">
    <source>
        <dbReference type="ARBA" id="ARBA00022448"/>
    </source>
</evidence>
<feature type="transmembrane region" description="Helical" evidence="8">
    <location>
        <begin position="98"/>
        <end position="118"/>
    </location>
</feature>
<evidence type="ECO:0000259" key="9">
    <source>
        <dbReference type="PROSITE" id="PS50850"/>
    </source>
</evidence>
<comment type="similarity">
    <text evidence="2">Belongs to the major facilitator superfamily.</text>
</comment>